<evidence type="ECO:0000313" key="1">
    <source>
        <dbReference type="EMBL" id="PRP68133.1"/>
    </source>
</evidence>
<proteinExistence type="predicted"/>
<dbReference type="Proteomes" id="UP000239532">
    <property type="component" value="Unassembled WGS sequence"/>
</dbReference>
<dbReference type="OrthoDB" id="1519370at2"/>
<protein>
    <submittedName>
        <fullName evidence="1">Uncharacterized protein</fullName>
    </submittedName>
</protein>
<keyword evidence="2" id="KW-1185">Reference proteome</keyword>
<dbReference type="RefSeq" id="WP_105983811.1">
    <property type="nucleotide sequence ID" value="NZ_MQUC01000003.1"/>
</dbReference>
<dbReference type="AlphaFoldDB" id="A0A2S9WXE1"/>
<evidence type="ECO:0000313" key="2">
    <source>
        <dbReference type="Proteomes" id="UP000239532"/>
    </source>
</evidence>
<gene>
    <name evidence="1" type="ORF">BST86_14060</name>
</gene>
<comment type="caution">
    <text evidence="1">The sequence shown here is derived from an EMBL/GenBank/DDBJ whole genome shotgun (WGS) entry which is preliminary data.</text>
</comment>
<organism evidence="1 2">
    <name type="scientific">Nonlabens agnitus</name>
    <dbReference type="NCBI Taxonomy" id="870484"/>
    <lineage>
        <taxon>Bacteria</taxon>
        <taxon>Pseudomonadati</taxon>
        <taxon>Bacteroidota</taxon>
        <taxon>Flavobacteriia</taxon>
        <taxon>Flavobacteriales</taxon>
        <taxon>Flavobacteriaceae</taxon>
        <taxon>Nonlabens</taxon>
    </lineage>
</organism>
<dbReference type="EMBL" id="MQUC01000003">
    <property type="protein sequence ID" value="PRP68133.1"/>
    <property type="molecule type" value="Genomic_DNA"/>
</dbReference>
<sequence>MISYAESQGEKPFDWYSFLNKENISDQEWQDAIMLSNDWVTCACGNQCNIIPREDEGLYYRHNGRPKDNLLSDLGGKFHGLIKRRYATKAIVVLQEIENRSAYLIAQIQQQQSKTSTDA</sequence>
<accession>A0A2S9WXE1</accession>
<name>A0A2S9WXE1_9FLAO</name>
<reference evidence="1 2" key="1">
    <citation type="submission" date="2016-11" db="EMBL/GenBank/DDBJ databases">
        <title>Trade-off between light-utilization and light-protection in marine flavobacteria.</title>
        <authorList>
            <person name="Kumagai Y."/>
        </authorList>
    </citation>
    <scope>NUCLEOTIDE SEQUENCE [LARGE SCALE GENOMIC DNA]</scope>
    <source>
        <strain evidence="1 2">JCM 17109</strain>
    </source>
</reference>